<evidence type="ECO:0000313" key="2">
    <source>
        <dbReference type="Proteomes" id="UP000587462"/>
    </source>
</evidence>
<keyword evidence="2" id="KW-1185">Reference proteome</keyword>
<proteinExistence type="predicted"/>
<gene>
    <name evidence="1" type="ORF">HG542_30580</name>
</gene>
<protein>
    <recommendedName>
        <fullName evidence="3">DNA primase/polymerase bifunctional N-terminal domain-containing protein</fullName>
    </recommendedName>
</protein>
<comment type="caution">
    <text evidence="1">The sequence shown here is derived from an EMBL/GenBank/DDBJ whole genome shotgun (WGS) entry which is preliminary data.</text>
</comment>
<dbReference type="EMBL" id="JABBXF010000102">
    <property type="protein sequence ID" value="NVK81964.1"/>
    <property type="molecule type" value="Genomic_DNA"/>
</dbReference>
<sequence length="149" mass="16437">MRTSTTRWLSQAAMDPGAAVRLWESGRTAPLLVGRRWELVRTDFTLGTAAVSRLRERSCHIGPYLMGGVERMIWWLLPLGTAKPLAAVPGAAVHPRGAEIFVPPPGRYLGDRVWVLPDQAGDRWNTLTSADDLHTALHAPDPLRQIPSN</sequence>
<evidence type="ECO:0008006" key="3">
    <source>
        <dbReference type="Google" id="ProtNLM"/>
    </source>
</evidence>
<organism evidence="1 2">
    <name type="scientific">Streptomyces morookaense</name>
    <name type="common">Streptoverticillium morookaense</name>
    <dbReference type="NCBI Taxonomy" id="1970"/>
    <lineage>
        <taxon>Bacteria</taxon>
        <taxon>Bacillati</taxon>
        <taxon>Actinomycetota</taxon>
        <taxon>Actinomycetes</taxon>
        <taxon>Kitasatosporales</taxon>
        <taxon>Streptomycetaceae</taxon>
        <taxon>Streptomyces</taxon>
    </lineage>
</organism>
<dbReference type="RefSeq" id="WP_171087185.1">
    <property type="nucleotide sequence ID" value="NZ_BNBU01000007.1"/>
</dbReference>
<reference evidence="1 2" key="1">
    <citation type="submission" date="2020-04" db="EMBL/GenBank/DDBJ databases">
        <title>Draft Genome Sequence of Streptomyces morookaense DSM 40503, an 8-azaguanine-producing strain.</title>
        <authorList>
            <person name="Qi J."/>
            <person name="Gao J.-M."/>
        </authorList>
    </citation>
    <scope>NUCLEOTIDE SEQUENCE [LARGE SCALE GENOMIC DNA]</scope>
    <source>
        <strain evidence="1 2">DSM 40503</strain>
    </source>
</reference>
<evidence type="ECO:0000313" key="1">
    <source>
        <dbReference type="EMBL" id="NVK81964.1"/>
    </source>
</evidence>
<name>A0A7Y7BAI0_STRMO</name>
<dbReference type="Proteomes" id="UP000587462">
    <property type="component" value="Unassembled WGS sequence"/>
</dbReference>
<accession>A0A7Y7BAI0</accession>
<dbReference type="AlphaFoldDB" id="A0A7Y7BAI0"/>